<dbReference type="RefSeq" id="WP_316436284.1">
    <property type="nucleotide sequence ID" value="NZ_CP053587.1"/>
</dbReference>
<proteinExistence type="predicted"/>
<dbReference type="EMBL" id="CP053587">
    <property type="protein sequence ID" value="WNZ27795.1"/>
    <property type="molecule type" value="Genomic_DNA"/>
</dbReference>
<gene>
    <name evidence="1" type="ORF">HJG54_33740</name>
</gene>
<sequence length="107" mass="12191">MFPTVEVDNQTRGGIVTAQYLLKNESPDSEYDYAWFVHWQNQGGSPFGSRTVPPDPAPQLAALAKTSFTRYTIETEQTQRTMNLYSQVQLIKHRITALLQLCNRLIS</sequence>
<evidence type="ECO:0000313" key="1">
    <source>
        <dbReference type="EMBL" id="WNZ27795.1"/>
    </source>
</evidence>
<dbReference type="AlphaFoldDB" id="A0AA97AJH1"/>
<protein>
    <submittedName>
        <fullName evidence="1">Uncharacterized protein</fullName>
    </submittedName>
</protein>
<name>A0AA97AJH1_9CYAN</name>
<accession>A0AA97AJH1</accession>
<organism evidence="1">
    <name type="scientific">Leptolyngbya sp. NK1-12</name>
    <dbReference type="NCBI Taxonomy" id="2547451"/>
    <lineage>
        <taxon>Bacteria</taxon>
        <taxon>Bacillati</taxon>
        <taxon>Cyanobacteriota</taxon>
        <taxon>Cyanophyceae</taxon>
        <taxon>Leptolyngbyales</taxon>
        <taxon>Leptolyngbyaceae</taxon>
        <taxon>Leptolyngbya group</taxon>
        <taxon>Leptolyngbya</taxon>
    </lineage>
</organism>
<reference evidence="1" key="1">
    <citation type="submission" date="2020-05" db="EMBL/GenBank/DDBJ databases">
        <authorList>
            <person name="Zhu T."/>
            <person name="Keshari N."/>
            <person name="Lu X."/>
        </authorList>
    </citation>
    <scope>NUCLEOTIDE SEQUENCE</scope>
    <source>
        <strain evidence="1">NK1-12</strain>
    </source>
</reference>